<dbReference type="RefSeq" id="WP_253757011.1">
    <property type="nucleotide sequence ID" value="NZ_JAMZDZ010000001.1"/>
</dbReference>
<evidence type="ECO:0000259" key="2">
    <source>
        <dbReference type="Pfam" id="PF00266"/>
    </source>
</evidence>
<feature type="domain" description="Aminotransferase class V" evidence="2">
    <location>
        <begin position="42"/>
        <end position="371"/>
    </location>
</feature>
<protein>
    <submittedName>
        <fullName evidence="3">Aminotransferase class V-fold PLP-dependent enzyme</fullName>
    </submittedName>
</protein>
<evidence type="ECO:0000313" key="3">
    <source>
        <dbReference type="EMBL" id="MFC4130889.1"/>
    </source>
</evidence>
<dbReference type="PANTHER" id="PTHR43092">
    <property type="entry name" value="L-CYSTEINE DESULFHYDRASE"/>
    <property type="match status" value="1"/>
</dbReference>
<sequence>MIFEGGRELFSFEQSVSYLNHGSFGAVPAPVREAHRGFLDEVDRNPMRFARLLPGRVDEVRARLARYVGADPARSALVVNATTATATVLHTLSSVVRPEHEILTTDHAYNAVLTALDRLRARTGVRVRVVHIPLTAGDDEVVERIMEGVRPGVTQLAIVDHVAAATAKLFPVTRIAAEMRAAGVPLLVDAAHVPGMLDTDVEAIGADFWTGNFHKWGFAPRGTALLTVAPQWVDRIEPLVVSHADPDGFPRSIEHQGTRDVTAWLAAPAGLDLLDSLGRDRVRAYAVGVAEYAQSVLAEALGVDRPHPGDGVSMRVVRLPGSVVSDEQSGAALRTRIAEELGVEVNVNPWENGGLLRVSGYVYVTGVDAQRLADGLPGLLRSAAA</sequence>
<organism evidence="3 4">
    <name type="scientific">Hamadaea flava</name>
    <dbReference type="NCBI Taxonomy" id="1742688"/>
    <lineage>
        <taxon>Bacteria</taxon>
        <taxon>Bacillati</taxon>
        <taxon>Actinomycetota</taxon>
        <taxon>Actinomycetes</taxon>
        <taxon>Micromonosporales</taxon>
        <taxon>Micromonosporaceae</taxon>
        <taxon>Hamadaea</taxon>
    </lineage>
</organism>
<evidence type="ECO:0000256" key="1">
    <source>
        <dbReference type="ARBA" id="ARBA00022898"/>
    </source>
</evidence>
<keyword evidence="3" id="KW-0032">Aminotransferase</keyword>
<dbReference type="SUPFAM" id="SSF53383">
    <property type="entry name" value="PLP-dependent transferases"/>
    <property type="match status" value="1"/>
</dbReference>
<dbReference type="GO" id="GO:0008483">
    <property type="term" value="F:transaminase activity"/>
    <property type="evidence" value="ECO:0007669"/>
    <property type="project" value="UniProtKB-KW"/>
</dbReference>
<proteinExistence type="predicted"/>
<dbReference type="InterPro" id="IPR015421">
    <property type="entry name" value="PyrdxlP-dep_Trfase_major"/>
</dbReference>
<name>A0ABV8LM98_9ACTN</name>
<dbReference type="InterPro" id="IPR015422">
    <property type="entry name" value="PyrdxlP-dep_Trfase_small"/>
</dbReference>
<keyword evidence="4" id="KW-1185">Reference proteome</keyword>
<comment type="caution">
    <text evidence="3">The sequence shown here is derived from an EMBL/GenBank/DDBJ whole genome shotgun (WGS) entry which is preliminary data.</text>
</comment>
<dbReference type="PANTHER" id="PTHR43092:SF2">
    <property type="entry name" value="HERCYNYLCYSTEINE SULFOXIDE LYASE"/>
    <property type="match status" value="1"/>
</dbReference>
<dbReference type="InterPro" id="IPR000192">
    <property type="entry name" value="Aminotrans_V_dom"/>
</dbReference>
<dbReference type="Pfam" id="PF00266">
    <property type="entry name" value="Aminotran_5"/>
    <property type="match status" value="1"/>
</dbReference>
<dbReference type="InterPro" id="IPR015424">
    <property type="entry name" value="PyrdxlP-dep_Trfase"/>
</dbReference>
<dbReference type="Gene3D" id="3.90.1150.10">
    <property type="entry name" value="Aspartate Aminotransferase, domain 1"/>
    <property type="match status" value="1"/>
</dbReference>
<gene>
    <name evidence="3" type="ORF">ACFOZ4_09775</name>
</gene>
<accession>A0ABV8LM98</accession>
<reference evidence="4" key="1">
    <citation type="journal article" date="2019" name="Int. J. Syst. Evol. Microbiol.">
        <title>The Global Catalogue of Microorganisms (GCM) 10K type strain sequencing project: providing services to taxonomists for standard genome sequencing and annotation.</title>
        <authorList>
            <consortium name="The Broad Institute Genomics Platform"/>
            <consortium name="The Broad Institute Genome Sequencing Center for Infectious Disease"/>
            <person name="Wu L."/>
            <person name="Ma J."/>
        </authorList>
    </citation>
    <scope>NUCLEOTIDE SEQUENCE [LARGE SCALE GENOMIC DNA]</scope>
    <source>
        <strain evidence="4">CGMCC 4.7289</strain>
    </source>
</reference>
<dbReference type="Gene3D" id="3.40.640.10">
    <property type="entry name" value="Type I PLP-dependent aspartate aminotransferase-like (Major domain)"/>
    <property type="match status" value="1"/>
</dbReference>
<dbReference type="Proteomes" id="UP001595816">
    <property type="component" value="Unassembled WGS sequence"/>
</dbReference>
<evidence type="ECO:0000313" key="4">
    <source>
        <dbReference type="Proteomes" id="UP001595816"/>
    </source>
</evidence>
<keyword evidence="3" id="KW-0808">Transferase</keyword>
<keyword evidence="1" id="KW-0663">Pyridoxal phosphate</keyword>
<dbReference type="EMBL" id="JBHSAY010000005">
    <property type="protein sequence ID" value="MFC4130889.1"/>
    <property type="molecule type" value="Genomic_DNA"/>
</dbReference>